<dbReference type="AlphaFoldDB" id="X1TG65"/>
<dbReference type="EMBL" id="BARW01030273">
    <property type="protein sequence ID" value="GAJ04274.1"/>
    <property type="molecule type" value="Genomic_DNA"/>
</dbReference>
<gene>
    <name evidence="2" type="ORF">S12H4_48439</name>
</gene>
<dbReference type="Pfam" id="PF00701">
    <property type="entry name" value="DHDPS"/>
    <property type="match status" value="1"/>
</dbReference>
<comment type="caution">
    <text evidence="2">The sequence shown here is derived from an EMBL/GenBank/DDBJ whole genome shotgun (WGS) entry which is preliminary data.</text>
</comment>
<protein>
    <recommendedName>
        <fullName evidence="3">Dihydrodipicolinate synthase family protein</fullName>
    </recommendedName>
</protein>
<proteinExistence type="predicted"/>
<feature type="non-terminal residue" evidence="2">
    <location>
        <position position="1"/>
    </location>
</feature>
<accession>X1TG65</accession>
<dbReference type="PANTHER" id="PTHR12128">
    <property type="entry name" value="DIHYDRODIPICOLINATE SYNTHASE"/>
    <property type="match status" value="1"/>
</dbReference>
<organism evidence="2">
    <name type="scientific">marine sediment metagenome</name>
    <dbReference type="NCBI Taxonomy" id="412755"/>
    <lineage>
        <taxon>unclassified sequences</taxon>
        <taxon>metagenomes</taxon>
        <taxon>ecological metagenomes</taxon>
    </lineage>
</organism>
<dbReference type="SUPFAM" id="SSF51569">
    <property type="entry name" value="Aldolase"/>
    <property type="match status" value="1"/>
</dbReference>
<sequence length="185" mass="20740">NYYRAIAEASTLPTIIYAFSQVATSTYPSAEFVDAMLSFDGIYGIKFTDLDLARMQSMKQLAKGKFRIYGGVDVMALPMFCMGADGLIGSNYGALPEPWVAIYNTFQSGDLRKALKMQDRIGYYVRSFKHLWGAQRAKILLKVRGIDVGDAWLPKGPSTAEDFALCRKLWDELVTDPVFEGHIRQ</sequence>
<reference evidence="2" key="1">
    <citation type="journal article" date="2014" name="Front. Microbiol.">
        <title>High frequency of phylogenetically diverse reductive dehalogenase-homologous genes in deep subseafloor sedimentary metagenomes.</title>
        <authorList>
            <person name="Kawai M."/>
            <person name="Futagami T."/>
            <person name="Toyoda A."/>
            <person name="Takaki Y."/>
            <person name="Nishi S."/>
            <person name="Hori S."/>
            <person name="Arai W."/>
            <person name="Tsubouchi T."/>
            <person name="Morono Y."/>
            <person name="Uchiyama I."/>
            <person name="Ito T."/>
            <person name="Fujiyama A."/>
            <person name="Inagaki F."/>
            <person name="Takami H."/>
        </authorList>
    </citation>
    <scope>NUCLEOTIDE SEQUENCE</scope>
    <source>
        <strain evidence="2">Expedition CK06-06</strain>
    </source>
</reference>
<dbReference type="PANTHER" id="PTHR12128:SF66">
    <property type="entry name" value="4-HYDROXY-2-OXOGLUTARATE ALDOLASE, MITOCHONDRIAL"/>
    <property type="match status" value="1"/>
</dbReference>
<dbReference type="InterPro" id="IPR002220">
    <property type="entry name" value="DapA-like"/>
</dbReference>
<dbReference type="InterPro" id="IPR013785">
    <property type="entry name" value="Aldolase_TIM"/>
</dbReference>
<evidence type="ECO:0000313" key="2">
    <source>
        <dbReference type="EMBL" id="GAJ04274.1"/>
    </source>
</evidence>
<dbReference type="CDD" id="cd00408">
    <property type="entry name" value="DHDPS-like"/>
    <property type="match status" value="1"/>
</dbReference>
<evidence type="ECO:0008006" key="3">
    <source>
        <dbReference type="Google" id="ProtNLM"/>
    </source>
</evidence>
<dbReference type="GO" id="GO:0008840">
    <property type="term" value="F:4-hydroxy-tetrahydrodipicolinate synthase activity"/>
    <property type="evidence" value="ECO:0007669"/>
    <property type="project" value="TreeGrafter"/>
</dbReference>
<name>X1TG65_9ZZZZ</name>
<keyword evidence="1" id="KW-0456">Lyase</keyword>
<evidence type="ECO:0000256" key="1">
    <source>
        <dbReference type="ARBA" id="ARBA00023239"/>
    </source>
</evidence>
<dbReference type="Gene3D" id="3.20.20.70">
    <property type="entry name" value="Aldolase class I"/>
    <property type="match status" value="1"/>
</dbReference>